<organism evidence="3 4">
    <name type="scientific">Oedothorax gibbosus</name>
    <dbReference type="NCBI Taxonomy" id="931172"/>
    <lineage>
        <taxon>Eukaryota</taxon>
        <taxon>Metazoa</taxon>
        <taxon>Ecdysozoa</taxon>
        <taxon>Arthropoda</taxon>
        <taxon>Chelicerata</taxon>
        <taxon>Arachnida</taxon>
        <taxon>Araneae</taxon>
        <taxon>Araneomorphae</taxon>
        <taxon>Entelegynae</taxon>
        <taxon>Araneoidea</taxon>
        <taxon>Linyphiidae</taxon>
        <taxon>Erigoninae</taxon>
        <taxon>Oedothorax</taxon>
    </lineage>
</organism>
<gene>
    <name evidence="3" type="ORF">JTE90_004039</name>
</gene>
<evidence type="ECO:0000256" key="1">
    <source>
        <dbReference type="PROSITE-ProRule" id="PRU00047"/>
    </source>
</evidence>
<keyword evidence="4" id="KW-1185">Reference proteome</keyword>
<dbReference type="Proteomes" id="UP000827092">
    <property type="component" value="Unassembled WGS sequence"/>
</dbReference>
<name>A0AAV6U5K5_9ARAC</name>
<reference evidence="3 4" key="1">
    <citation type="journal article" date="2022" name="Nat. Ecol. Evol.">
        <title>A masculinizing supergene underlies an exaggerated male reproductive morph in a spider.</title>
        <authorList>
            <person name="Hendrickx F."/>
            <person name="De Corte Z."/>
            <person name="Sonet G."/>
            <person name="Van Belleghem S.M."/>
            <person name="Kostlbacher S."/>
            <person name="Vangestel C."/>
        </authorList>
    </citation>
    <scope>NUCLEOTIDE SEQUENCE [LARGE SCALE GENOMIC DNA]</scope>
    <source>
        <strain evidence="3">W744_W776</strain>
    </source>
</reference>
<keyword evidence="1" id="KW-0862">Zinc</keyword>
<sequence>MAGNESQEEDSTDDNTILKSQGGDVNVALEGFKSAFLLDIKGLVKKIEETIHKENNKNKVKKLSQLATSDIKQYLYTLVLRCAQEETKYCKNVARVNELEERVASDQDKFDVVAQDLRSLSVIMKANHERIGKFMDGVGAVSDSCNFPTLDHKEEQPVLIIDTNEESGARSYRDALIKKSNVLGKRRVDDIILPKPNRVIIKLKNSEELESFRATLEGDADLNKLANTKISKTRKNRLILFGAPGDITDPEFKNELKDIEGLSDQEIDIFKSFPNNNGSKNYIIDVNNKTKAILLDLSKIIINYNRVKIQNYVQVSRCFKCQKFGHVAFNCRHGVRCGACGGNHDTRSCPNGENEQTFKCVNCIEAKIPDHMHRADSKSCPSFAAHKKLKISQGHAK</sequence>
<feature type="domain" description="CCHC-type" evidence="2">
    <location>
        <begin position="317"/>
        <end position="332"/>
    </location>
</feature>
<evidence type="ECO:0000313" key="3">
    <source>
        <dbReference type="EMBL" id="KAG8179211.1"/>
    </source>
</evidence>
<dbReference type="GO" id="GO:0003676">
    <property type="term" value="F:nucleic acid binding"/>
    <property type="evidence" value="ECO:0007669"/>
    <property type="project" value="InterPro"/>
</dbReference>
<proteinExistence type="predicted"/>
<dbReference type="SUPFAM" id="SSF57756">
    <property type="entry name" value="Retrovirus zinc finger-like domains"/>
    <property type="match status" value="1"/>
</dbReference>
<protein>
    <recommendedName>
        <fullName evidence="2">CCHC-type domain-containing protein</fullName>
    </recommendedName>
</protein>
<dbReference type="GO" id="GO:0008270">
    <property type="term" value="F:zinc ion binding"/>
    <property type="evidence" value="ECO:0007669"/>
    <property type="project" value="UniProtKB-KW"/>
</dbReference>
<evidence type="ECO:0000259" key="2">
    <source>
        <dbReference type="PROSITE" id="PS50158"/>
    </source>
</evidence>
<dbReference type="AlphaFoldDB" id="A0AAV6U5K5"/>
<dbReference type="InterPro" id="IPR036875">
    <property type="entry name" value="Znf_CCHC_sf"/>
</dbReference>
<keyword evidence="1" id="KW-0479">Metal-binding</keyword>
<dbReference type="InterPro" id="IPR001878">
    <property type="entry name" value="Znf_CCHC"/>
</dbReference>
<keyword evidence="1" id="KW-0863">Zinc-finger</keyword>
<dbReference type="EMBL" id="JAFNEN010000643">
    <property type="protein sequence ID" value="KAG8179211.1"/>
    <property type="molecule type" value="Genomic_DNA"/>
</dbReference>
<dbReference type="SMART" id="SM00343">
    <property type="entry name" value="ZnF_C2HC"/>
    <property type="match status" value="1"/>
</dbReference>
<accession>A0AAV6U5K5</accession>
<comment type="caution">
    <text evidence="3">The sequence shown here is derived from an EMBL/GenBank/DDBJ whole genome shotgun (WGS) entry which is preliminary data.</text>
</comment>
<dbReference type="PROSITE" id="PS50158">
    <property type="entry name" value="ZF_CCHC"/>
    <property type="match status" value="1"/>
</dbReference>
<evidence type="ECO:0000313" key="4">
    <source>
        <dbReference type="Proteomes" id="UP000827092"/>
    </source>
</evidence>